<organism evidence="1 2">
    <name type="scientific">Symbiodinium pilosum</name>
    <name type="common">Dinoflagellate</name>
    <dbReference type="NCBI Taxonomy" id="2952"/>
    <lineage>
        <taxon>Eukaryota</taxon>
        <taxon>Sar</taxon>
        <taxon>Alveolata</taxon>
        <taxon>Dinophyceae</taxon>
        <taxon>Suessiales</taxon>
        <taxon>Symbiodiniaceae</taxon>
        <taxon>Symbiodinium</taxon>
    </lineage>
</organism>
<accession>A0A812QHK2</accession>
<dbReference type="OrthoDB" id="293016at2759"/>
<keyword evidence="2" id="KW-1185">Reference proteome</keyword>
<dbReference type="Proteomes" id="UP000649617">
    <property type="component" value="Unassembled WGS sequence"/>
</dbReference>
<sequence>MTPEASIPLHNIYIETWMRFDYNPQGRRNHKISVWKYEEDVYYLMQIDKFGRRFYHRGFPTARM</sequence>
<gene>
    <name evidence="1" type="primary">HMGS</name>
    <name evidence="1" type="ORF">SPIL2461_LOCUS9066</name>
</gene>
<evidence type="ECO:0000313" key="1">
    <source>
        <dbReference type="EMBL" id="CAE7373531.1"/>
    </source>
</evidence>
<dbReference type="EMBL" id="CAJNIZ010015480">
    <property type="protein sequence ID" value="CAE7373531.1"/>
    <property type="molecule type" value="Genomic_DNA"/>
</dbReference>
<dbReference type="AlphaFoldDB" id="A0A812QHK2"/>
<reference evidence="1" key="1">
    <citation type="submission" date="2021-02" db="EMBL/GenBank/DDBJ databases">
        <authorList>
            <person name="Dougan E. K."/>
            <person name="Rhodes N."/>
            <person name="Thang M."/>
            <person name="Chan C."/>
        </authorList>
    </citation>
    <scope>NUCLEOTIDE SEQUENCE</scope>
</reference>
<comment type="caution">
    <text evidence="1">The sequence shown here is derived from an EMBL/GenBank/DDBJ whole genome shotgun (WGS) entry which is preliminary data.</text>
</comment>
<name>A0A812QHK2_SYMPI</name>
<protein>
    <submittedName>
        <fullName evidence="1">HMGS protein</fullName>
    </submittedName>
</protein>
<proteinExistence type="predicted"/>
<evidence type="ECO:0000313" key="2">
    <source>
        <dbReference type="Proteomes" id="UP000649617"/>
    </source>
</evidence>